<dbReference type="EnsemblMetazoa" id="PPA43063.1">
    <property type="protein sequence ID" value="PPA43063.1"/>
    <property type="gene ID" value="WBGene00281432"/>
</dbReference>
<organism evidence="1 2">
    <name type="scientific">Pristionchus pacificus</name>
    <name type="common">Parasitic nematode worm</name>
    <dbReference type="NCBI Taxonomy" id="54126"/>
    <lineage>
        <taxon>Eukaryota</taxon>
        <taxon>Metazoa</taxon>
        <taxon>Ecdysozoa</taxon>
        <taxon>Nematoda</taxon>
        <taxon>Chromadorea</taxon>
        <taxon>Rhabditida</taxon>
        <taxon>Rhabditina</taxon>
        <taxon>Diplogasteromorpha</taxon>
        <taxon>Diplogasteroidea</taxon>
        <taxon>Neodiplogasteridae</taxon>
        <taxon>Pristionchus</taxon>
    </lineage>
</organism>
<accession>A0A454Y028</accession>
<evidence type="ECO:0000313" key="1">
    <source>
        <dbReference type="EnsemblMetazoa" id="PPA43063.1"/>
    </source>
</evidence>
<accession>A0A8R1Z7Q8</accession>
<dbReference type="AlphaFoldDB" id="A0A454Y028"/>
<evidence type="ECO:0000313" key="2">
    <source>
        <dbReference type="Proteomes" id="UP000005239"/>
    </source>
</evidence>
<proteinExistence type="predicted"/>
<dbReference type="Proteomes" id="UP000005239">
    <property type="component" value="Unassembled WGS sequence"/>
</dbReference>
<keyword evidence="2" id="KW-1185">Reference proteome</keyword>
<protein>
    <submittedName>
        <fullName evidence="1">Uncharacterized protein</fullName>
    </submittedName>
</protein>
<sequence length="91" mass="10414">MSVKLAHLLIFSLIVASCVALTEWELHQPMRMCGKKLLQFVMDHDLCRPDKCDGKKPIFTRFRRGAETTVLTKACCDSYCKPYRIAEICCS</sequence>
<dbReference type="PROSITE" id="PS51257">
    <property type="entry name" value="PROKAR_LIPOPROTEIN"/>
    <property type="match status" value="1"/>
</dbReference>
<name>A0A454Y028_PRIPA</name>
<reference evidence="2" key="1">
    <citation type="journal article" date="2008" name="Nat. Genet.">
        <title>The Pristionchus pacificus genome provides a unique perspective on nematode lifestyle and parasitism.</title>
        <authorList>
            <person name="Dieterich C."/>
            <person name="Clifton S.W."/>
            <person name="Schuster L.N."/>
            <person name="Chinwalla A."/>
            <person name="Delehaunty K."/>
            <person name="Dinkelacker I."/>
            <person name="Fulton L."/>
            <person name="Fulton R."/>
            <person name="Godfrey J."/>
            <person name="Minx P."/>
            <person name="Mitreva M."/>
            <person name="Roeseler W."/>
            <person name="Tian H."/>
            <person name="Witte H."/>
            <person name="Yang S.P."/>
            <person name="Wilson R.K."/>
            <person name="Sommer R.J."/>
        </authorList>
    </citation>
    <scope>NUCLEOTIDE SEQUENCE [LARGE SCALE GENOMIC DNA]</scope>
    <source>
        <strain evidence="2">PS312</strain>
    </source>
</reference>
<reference evidence="1" key="2">
    <citation type="submission" date="2022-06" db="UniProtKB">
        <authorList>
            <consortium name="EnsemblMetazoa"/>
        </authorList>
    </citation>
    <scope>IDENTIFICATION</scope>
    <source>
        <strain evidence="1">PS312</strain>
    </source>
</reference>
<gene>
    <name evidence="1" type="primary">WBGene00281432</name>
</gene>